<dbReference type="Proteomes" id="UP001187192">
    <property type="component" value="Unassembled WGS sequence"/>
</dbReference>
<gene>
    <name evidence="2" type="ORF">TIFTF001_023242</name>
</gene>
<evidence type="ECO:0000313" key="3">
    <source>
        <dbReference type="Proteomes" id="UP001187192"/>
    </source>
</evidence>
<proteinExistence type="predicted"/>
<evidence type="ECO:0000313" key="2">
    <source>
        <dbReference type="EMBL" id="GMN54108.1"/>
    </source>
</evidence>
<feature type="region of interest" description="Disordered" evidence="1">
    <location>
        <begin position="1"/>
        <end position="50"/>
    </location>
</feature>
<dbReference type="EMBL" id="BTGU01000049">
    <property type="protein sequence ID" value="GMN54108.1"/>
    <property type="molecule type" value="Genomic_DNA"/>
</dbReference>
<accession>A0AA88AFT8</accession>
<comment type="caution">
    <text evidence="2">The sequence shown here is derived from an EMBL/GenBank/DDBJ whole genome shotgun (WGS) entry which is preliminary data.</text>
</comment>
<reference evidence="2" key="1">
    <citation type="submission" date="2023-07" db="EMBL/GenBank/DDBJ databases">
        <title>draft genome sequence of fig (Ficus carica).</title>
        <authorList>
            <person name="Takahashi T."/>
            <person name="Nishimura K."/>
        </authorList>
    </citation>
    <scope>NUCLEOTIDE SEQUENCE</scope>
</reference>
<feature type="compositionally biased region" description="Gly residues" evidence="1">
    <location>
        <begin position="12"/>
        <end position="29"/>
    </location>
</feature>
<dbReference type="AlphaFoldDB" id="A0AA88AFT8"/>
<keyword evidence="3" id="KW-1185">Reference proteome</keyword>
<protein>
    <submittedName>
        <fullName evidence="2">Uncharacterized protein</fullName>
    </submittedName>
</protein>
<evidence type="ECO:0000256" key="1">
    <source>
        <dbReference type="SAM" id="MobiDB-lite"/>
    </source>
</evidence>
<name>A0AA88AFT8_FICCA</name>
<organism evidence="2 3">
    <name type="scientific">Ficus carica</name>
    <name type="common">Common fig</name>
    <dbReference type="NCBI Taxonomy" id="3494"/>
    <lineage>
        <taxon>Eukaryota</taxon>
        <taxon>Viridiplantae</taxon>
        <taxon>Streptophyta</taxon>
        <taxon>Embryophyta</taxon>
        <taxon>Tracheophyta</taxon>
        <taxon>Spermatophyta</taxon>
        <taxon>Magnoliopsida</taxon>
        <taxon>eudicotyledons</taxon>
        <taxon>Gunneridae</taxon>
        <taxon>Pentapetalae</taxon>
        <taxon>rosids</taxon>
        <taxon>fabids</taxon>
        <taxon>Rosales</taxon>
        <taxon>Moraceae</taxon>
        <taxon>Ficeae</taxon>
        <taxon>Ficus</taxon>
    </lineage>
</organism>
<sequence>MEPKNAEAMNSGNGGGSGGSGDGGGGFGVGDQRPSAREPNCPSIGGLVLDLKPKPTESLILASRNSQY</sequence>